<comment type="caution">
    <text evidence="2">The sequence shown here is derived from an EMBL/GenBank/DDBJ whole genome shotgun (WGS) entry which is preliminary data.</text>
</comment>
<sequence length="111" mass="11742">MQKIEGFEGTQESAAMENAGQGGLRQMEASYSPSGRETVSHTFQPGIIPASESTVSRLESGLARVWKRASTIAPDATRPHQFQYASCNGRSALTSAAAAAAEVARLGWRSA</sequence>
<dbReference type="EMBL" id="JAQQPM010000003">
    <property type="protein sequence ID" value="KAK2069258.1"/>
    <property type="molecule type" value="Genomic_DNA"/>
</dbReference>
<proteinExistence type="predicted"/>
<feature type="region of interest" description="Disordered" evidence="1">
    <location>
        <begin position="1"/>
        <end position="47"/>
    </location>
</feature>
<accession>A0AAD9MCU1</accession>
<protein>
    <submittedName>
        <fullName evidence="2">Uncharacterized protein</fullName>
    </submittedName>
</protein>
<evidence type="ECO:0000256" key="1">
    <source>
        <dbReference type="SAM" id="MobiDB-lite"/>
    </source>
</evidence>
<name>A0AAD9MCU1_9PEZI</name>
<feature type="compositionally biased region" description="Polar residues" evidence="1">
    <location>
        <begin position="29"/>
        <end position="43"/>
    </location>
</feature>
<organism evidence="2 3">
    <name type="scientific">Phyllachora maydis</name>
    <dbReference type="NCBI Taxonomy" id="1825666"/>
    <lineage>
        <taxon>Eukaryota</taxon>
        <taxon>Fungi</taxon>
        <taxon>Dikarya</taxon>
        <taxon>Ascomycota</taxon>
        <taxon>Pezizomycotina</taxon>
        <taxon>Sordariomycetes</taxon>
        <taxon>Sordariomycetidae</taxon>
        <taxon>Phyllachorales</taxon>
        <taxon>Phyllachoraceae</taxon>
        <taxon>Phyllachora</taxon>
    </lineage>
</organism>
<reference evidence="2" key="1">
    <citation type="journal article" date="2023" name="Mol. Plant Microbe Interact.">
        <title>Elucidating the Obligate Nature and Biological Capacity of an Invasive Fungal Corn Pathogen.</title>
        <authorList>
            <person name="MacCready J.S."/>
            <person name="Roggenkamp E.M."/>
            <person name="Gdanetz K."/>
            <person name="Chilvers M.I."/>
        </authorList>
    </citation>
    <scope>NUCLEOTIDE SEQUENCE</scope>
    <source>
        <strain evidence="2">PM02</strain>
    </source>
</reference>
<gene>
    <name evidence="2" type="ORF">P8C59_003855</name>
</gene>
<dbReference type="AlphaFoldDB" id="A0AAD9MCU1"/>
<keyword evidence="3" id="KW-1185">Reference proteome</keyword>
<dbReference type="Proteomes" id="UP001217918">
    <property type="component" value="Unassembled WGS sequence"/>
</dbReference>
<evidence type="ECO:0000313" key="2">
    <source>
        <dbReference type="EMBL" id="KAK2069258.1"/>
    </source>
</evidence>
<evidence type="ECO:0000313" key="3">
    <source>
        <dbReference type="Proteomes" id="UP001217918"/>
    </source>
</evidence>